<dbReference type="Proteomes" id="UP000245412">
    <property type="component" value="Unassembled WGS sequence"/>
</dbReference>
<dbReference type="PANTHER" id="PTHR45947">
    <property type="entry name" value="SULFOQUINOVOSYL TRANSFERASE SQD2"/>
    <property type="match status" value="1"/>
</dbReference>
<dbReference type="Gene3D" id="3.40.50.2000">
    <property type="entry name" value="Glycogen Phosphorylase B"/>
    <property type="match status" value="2"/>
</dbReference>
<sequence>MLKKRVAIFSRALWKNGATKSLVELLRRIDLNKCNIDLYVLDFSNKAEWVKKIPKEINIEKVPKYGWNKETLYTIFFHPIHFIKSLYAGGKLKSNLSEIEYMKYNAARMPINRKKYDIAISYRHFDVDIFYVKNNMNASKKFFWIHGIQNLHQAEVSELKSVYKSYDQIFPVSIAAQNNIITFFPELLNKCKVAYCIVDSDEIIENSKHGRKLEKMQNQLMWNILTIGRLSAEKGIDLALRTCKELKKSGYSFRWFVLGEGKEREKLEYMIKQENLEEFILLGYDENPYGYLASCDIYVQTSVLESYGLTINEAKIFHKPIVCTNIPAAREQIIHKKTGLLVRAAETDVAAAISTYIDDKLFRESVIFNLQNEDNSHFESVEIFNEIIANE</sequence>
<keyword evidence="3" id="KW-1185">Reference proteome</keyword>
<feature type="domain" description="Glycosyl transferase family 1" evidence="1">
    <location>
        <begin position="224"/>
        <end position="366"/>
    </location>
</feature>
<dbReference type="AlphaFoldDB" id="A0AB73T6L3"/>
<accession>A0AB73T6L3</accession>
<evidence type="ECO:0000259" key="1">
    <source>
        <dbReference type="Pfam" id="PF00534"/>
    </source>
</evidence>
<gene>
    <name evidence="2" type="ORF">C7383_10346</name>
</gene>
<dbReference type="PANTHER" id="PTHR45947:SF3">
    <property type="entry name" value="SULFOQUINOVOSYL TRANSFERASE SQD2"/>
    <property type="match status" value="1"/>
</dbReference>
<dbReference type="InterPro" id="IPR050194">
    <property type="entry name" value="Glycosyltransferase_grp1"/>
</dbReference>
<dbReference type="GO" id="GO:0016757">
    <property type="term" value="F:glycosyltransferase activity"/>
    <property type="evidence" value="ECO:0007669"/>
    <property type="project" value="InterPro"/>
</dbReference>
<name>A0AB73T6L3_9FIRM</name>
<organism evidence="2 3">
    <name type="scientific">Murimonas intestini</name>
    <dbReference type="NCBI Taxonomy" id="1337051"/>
    <lineage>
        <taxon>Bacteria</taxon>
        <taxon>Bacillati</taxon>
        <taxon>Bacillota</taxon>
        <taxon>Clostridia</taxon>
        <taxon>Lachnospirales</taxon>
        <taxon>Lachnospiraceae</taxon>
        <taxon>Murimonas</taxon>
    </lineage>
</organism>
<evidence type="ECO:0000313" key="2">
    <source>
        <dbReference type="EMBL" id="PWJ77205.1"/>
    </source>
</evidence>
<proteinExistence type="predicted"/>
<protein>
    <submittedName>
        <fullName evidence="2">Glycosyltransferase involved in cell wall biosynthesis</fullName>
    </submittedName>
</protein>
<comment type="caution">
    <text evidence="2">The sequence shown here is derived from an EMBL/GenBank/DDBJ whole genome shotgun (WGS) entry which is preliminary data.</text>
</comment>
<dbReference type="RefSeq" id="WP_109625323.1">
    <property type="nucleotide sequence ID" value="NZ_JANKBI010000002.1"/>
</dbReference>
<evidence type="ECO:0000313" key="3">
    <source>
        <dbReference type="Proteomes" id="UP000245412"/>
    </source>
</evidence>
<reference evidence="2 3" key="1">
    <citation type="submission" date="2018-05" db="EMBL/GenBank/DDBJ databases">
        <authorList>
            <person name="Goeker M."/>
            <person name="Huntemann M."/>
            <person name="Clum A."/>
            <person name="Pillay M."/>
            <person name="Palaniappan K."/>
            <person name="Varghese N."/>
            <person name="Mikhailova N."/>
            <person name="Stamatis D."/>
            <person name="Reddy T."/>
            <person name="Daum C."/>
            <person name="Shapiro N."/>
            <person name="Ivanova N."/>
            <person name="Kyrpides N."/>
            <person name="Woyke T."/>
        </authorList>
    </citation>
    <scope>NUCLEOTIDE SEQUENCE [LARGE SCALE GENOMIC DNA]</scope>
    <source>
        <strain evidence="2 3">DSM 26524</strain>
    </source>
</reference>
<dbReference type="Pfam" id="PF00534">
    <property type="entry name" value="Glycos_transf_1"/>
    <property type="match status" value="1"/>
</dbReference>
<dbReference type="SUPFAM" id="SSF53756">
    <property type="entry name" value="UDP-Glycosyltransferase/glycogen phosphorylase"/>
    <property type="match status" value="1"/>
</dbReference>
<dbReference type="CDD" id="cd03811">
    <property type="entry name" value="GT4_GT28_WabH-like"/>
    <property type="match status" value="1"/>
</dbReference>
<dbReference type="EMBL" id="QGGY01000003">
    <property type="protein sequence ID" value="PWJ77205.1"/>
    <property type="molecule type" value="Genomic_DNA"/>
</dbReference>
<dbReference type="InterPro" id="IPR001296">
    <property type="entry name" value="Glyco_trans_1"/>
</dbReference>